<dbReference type="RefSeq" id="WP_379057732.1">
    <property type="nucleotide sequence ID" value="NZ_JBHTKB010000002.1"/>
</dbReference>
<dbReference type="EMBL" id="JBHTKB010000002">
    <property type="protein sequence ID" value="MFD0914163.1"/>
    <property type="molecule type" value="Genomic_DNA"/>
</dbReference>
<organism evidence="3 4">
    <name type="scientific">Methylophilus luteus</name>
    <dbReference type="NCBI Taxonomy" id="640108"/>
    <lineage>
        <taxon>Bacteria</taxon>
        <taxon>Pseudomonadati</taxon>
        <taxon>Pseudomonadota</taxon>
        <taxon>Betaproteobacteria</taxon>
        <taxon>Nitrosomonadales</taxon>
        <taxon>Methylophilaceae</taxon>
        <taxon>Methylophilus</taxon>
    </lineage>
</organism>
<evidence type="ECO:0000313" key="4">
    <source>
        <dbReference type="Proteomes" id="UP001597128"/>
    </source>
</evidence>
<comment type="caution">
    <text evidence="3">The sequence shown here is derived from an EMBL/GenBank/DDBJ whole genome shotgun (WGS) entry which is preliminary data.</text>
</comment>
<accession>A0ABW3F9N0</accession>
<dbReference type="CDD" id="cd08896">
    <property type="entry name" value="SRPBCC_CalC_Aha1-like_3"/>
    <property type="match status" value="1"/>
</dbReference>
<proteinExistence type="inferred from homology"/>
<feature type="domain" description="Activator of Hsp90 ATPase homologue 1/2-like C-terminal" evidence="2">
    <location>
        <begin position="18"/>
        <end position="163"/>
    </location>
</feature>
<dbReference type="Gene3D" id="3.30.530.20">
    <property type="match status" value="1"/>
</dbReference>
<reference evidence="4" key="1">
    <citation type="journal article" date="2019" name="Int. J. Syst. Evol. Microbiol.">
        <title>The Global Catalogue of Microorganisms (GCM) 10K type strain sequencing project: providing services to taxonomists for standard genome sequencing and annotation.</title>
        <authorList>
            <consortium name="The Broad Institute Genomics Platform"/>
            <consortium name="The Broad Institute Genome Sequencing Center for Infectious Disease"/>
            <person name="Wu L."/>
            <person name="Ma J."/>
        </authorList>
    </citation>
    <scope>NUCLEOTIDE SEQUENCE [LARGE SCALE GENOMIC DNA]</scope>
    <source>
        <strain evidence="4">CCUG 58412</strain>
    </source>
</reference>
<dbReference type="InterPro" id="IPR013538">
    <property type="entry name" value="ASHA1/2-like_C"/>
</dbReference>
<gene>
    <name evidence="3" type="ORF">ACFQ1Z_11435</name>
</gene>
<sequence length="168" mass="18816">MTTAFNPELDLILEREVDVSPAELWQAWTTPEHLKQWFCPQPWKTVECEIELKPGGRFYTVMQSPEGQQFPNTGCYLEIIPEQKLSWTNALQPGFRPADTPPQSPGHECAELLMTASITLQATAKGTLYTAHVLHPNAASKQRHEAMGFEAGWSAVLDQLLAAIKQSR</sequence>
<comment type="similarity">
    <text evidence="1">Belongs to the AHA1 family.</text>
</comment>
<dbReference type="Pfam" id="PF08327">
    <property type="entry name" value="AHSA1"/>
    <property type="match status" value="1"/>
</dbReference>
<evidence type="ECO:0000313" key="3">
    <source>
        <dbReference type="EMBL" id="MFD0914163.1"/>
    </source>
</evidence>
<dbReference type="Proteomes" id="UP001597128">
    <property type="component" value="Unassembled WGS sequence"/>
</dbReference>
<dbReference type="SUPFAM" id="SSF55961">
    <property type="entry name" value="Bet v1-like"/>
    <property type="match status" value="1"/>
</dbReference>
<evidence type="ECO:0000256" key="1">
    <source>
        <dbReference type="ARBA" id="ARBA00006817"/>
    </source>
</evidence>
<keyword evidence="4" id="KW-1185">Reference proteome</keyword>
<name>A0ABW3F9N0_9PROT</name>
<dbReference type="InterPro" id="IPR023393">
    <property type="entry name" value="START-like_dom_sf"/>
</dbReference>
<evidence type="ECO:0000259" key="2">
    <source>
        <dbReference type="Pfam" id="PF08327"/>
    </source>
</evidence>
<protein>
    <submittedName>
        <fullName evidence="3">SRPBCC family protein</fullName>
    </submittedName>
</protein>